<proteinExistence type="predicted"/>
<name>A0AC34F385_9BILA</name>
<evidence type="ECO:0000313" key="1">
    <source>
        <dbReference type="Proteomes" id="UP000887579"/>
    </source>
</evidence>
<evidence type="ECO:0000313" key="2">
    <source>
        <dbReference type="WBParaSite" id="ES5_v2.g11488.t1"/>
    </source>
</evidence>
<accession>A0AC34F385</accession>
<reference evidence="2" key="1">
    <citation type="submission" date="2022-11" db="UniProtKB">
        <authorList>
            <consortium name="WormBaseParasite"/>
        </authorList>
    </citation>
    <scope>IDENTIFICATION</scope>
</reference>
<protein>
    <submittedName>
        <fullName evidence="2">Neurotransmitter-gated ion-channel ligand-binding domain-containing protein</fullName>
    </submittedName>
</protein>
<sequence length="388" mass="44885">MASALAAFNILQLLTLPSAQEVNNDFSQFNNNYNRLITKLFDARSSYERWKPSHTPIEVGAFIIIDHVENMDEYAQTLTFHGTLVMTWVDRRLVWDPQDYGNLNQTYISLNIASIWTPPVYFRTLVRATSKVLQYHNTEIALDSSGSITAITGISVMTECKLDYTNYPFDNQTCSILFVSPMMNSQRMTFTESPVFVKRDSLYGAQENNMTSGAYFDVTDLKSQRYYYYPKGLTQNETIFRAYSKDRTSTILRFELSLKRNPNYYMALIALPLLASSISVYVVACMSHSAVSLVWLSVCLVMQGLNIVRMVESLPPDYNTTPFCAKMAAFILVQTLLLLLYRFIMIFFYNYYTKDYDKRKLERMQQIEYLICVILALSGIINFWYLVF</sequence>
<dbReference type="WBParaSite" id="ES5_v2.g11488.t1">
    <property type="protein sequence ID" value="ES5_v2.g11488.t1"/>
    <property type="gene ID" value="ES5_v2.g11488"/>
</dbReference>
<organism evidence="1 2">
    <name type="scientific">Panagrolaimus sp. ES5</name>
    <dbReference type="NCBI Taxonomy" id="591445"/>
    <lineage>
        <taxon>Eukaryota</taxon>
        <taxon>Metazoa</taxon>
        <taxon>Ecdysozoa</taxon>
        <taxon>Nematoda</taxon>
        <taxon>Chromadorea</taxon>
        <taxon>Rhabditida</taxon>
        <taxon>Tylenchina</taxon>
        <taxon>Panagrolaimomorpha</taxon>
        <taxon>Panagrolaimoidea</taxon>
        <taxon>Panagrolaimidae</taxon>
        <taxon>Panagrolaimus</taxon>
    </lineage>
</organism>
<dbReference type="Proteomes" id="UP000887579">
    <property type="component" value="Unplaced"/>
</dbReference>